<dbReference type="KEGG" id="salo:EF888_20135"/>
<reference evidence="1 2" key="1">
    <citation type="submission" date="2018-05" db="EMBL/GenBank/DDBJ databases">
        <title>Genomic Encyclopedia of Type Strains, Phase IV (KMG-IV): sequencing the most valuable type-strain genomes for metagenomic binning, comparative biology and taxonomic classification.</title>
        <authorList>
            <person name="Goeker M."/>
        </authorList>
    </citation>
    <scope>NUCLEOTIDE SEQUENCE [LARGE SCALE GENOMIC DNA]</scope>
    <source>
        <strain evidence="1 2">DSM 103371</strain>
    </source>
</reference>
<comment type="caution">
    <text evidence="1">The sequence shown here is derived from an EMBL/GenBank/DDBJ whole genome shotgun (WGS) entry which is preliminary data.</text>
</comment>
<dbReference type="EMBL" id="QGGV01000009">
    <property type="protein sequence ID" value="PWK54947.1"/>
    <property type="molecule type" value="Genomic_DNA"/>
</dbReference>
<dbReference type="RefSeq" id="WP_126918620.1">
    <property type="nucleotide sequence ID" value="NZ_CP034588.1"/>
</dbReference>
<gene>
    <name evidence="1" type="ORF">C8D95_10933</name>
</gene>
<dbReference type="AlphaFoldDB" id="A0A316GJG4"/>
<sequence length="59" mass="6802">MLRLTDLEKTLFAGLMDGEREVLVRFLSFSSQREAQPDEPETQLLTSIGHVWRMRVAPV</sequence>
<keyword evidence="2" id="KW-1185">Reference proteome</keyword>
<proteinExistence type="predicted"/>
<protein>
    <submittedName>
        <fullName evidence="1">Uncharacterized protein</fullName>
    </submittedName>
</protein>
<evidence type="ECO:0000313" key="2">
    <source>
        <dbReference type="Proteomes" id="UP000245390"/>
    </source>
</evidence>
<organism evidence="1 2">
    <name type="scientific">Silicimonas algicola</name>
    <dbReference type="NCBI Taxonomy" id="1826607"/>
    <lineage>
        <taxon>Bacteria</taxon>
        <taxon>Pseudomonadati</taxon>
        <taxon>Pseudomonadota</taxon>
        <taxon>Alphaproteobacteria</taxon>
        <taxon>Rhodobacterales</taxon>
        <taxon>Paracoccaceae</taxon>
    </lineage>
</organism>
<evidence type="ECO:0000313" key="1">
    <source>
        <dbReference type="EMBL" id="PWK54947.1"/>
    </source>
</evidence>
<name>A0A316GJG4_9RHOB</name>
<dbReference type="Proteomes" id="UP000245390">
    <property type="component" value="Unassembled WGS sequence"/>
</dbReference>
<accession>A0A316GJG4</accession>